<dbReference type="EMBL" id="VNIM01000001">
    <property type="protein sequence ID" value="TVV77566.1"/>
    <property type="molecule type" value="Genomic_DNA"/>
</dbReference>
<evidence type="ECO:0000256" key="1">
    <source>
        <dbReference type="SAM" id="MobiDB-lite"/>
    </source>
</evidence>
<feature type="chain" id="PRO_5021954973" evidence="2">
    <location>
        <begin position="27"/>
        <end position="581"/>
    </location>
</feature>
<evidence type="ECO:0000313" key="4">
    <source>
        <dbReference type="Proteomes" id="UP000318681"/>
    </source>
</evidence>
<accession>A0A558RDU3</accession>
<protein>
    <submittedName>
        <fullName evidence="3">Conjugal transfer protein TraN</fullName>
    </submittedName>
</protein>
<keyword evidence="2" id="KW-0732">Signal</keyword>
<feature type="signal peptide" evidence="2">
    <location>
        <begin position="1"/>
        <end position="26"/>
    </location>
</feature>
<feature type="region of interest" description="Disordered" evidence="1">
    <location>
        <begin position="48"/>
        <end position="74"/>
    </location>
</feature>
<dbReference type="Proteomes" id="UP000318681">
    <property type="component" value="Unassembled WGS sequence"/>
</dbReference>
<gene>
    <name evidence="3" type="ORF">FOY91_00075</name>
</gene>
<dbReference type="NCBIfam" id="NF009013">
    <property type="entry name" value="PRK12355.2-4"/>
    <property type="match status" value="1"/>
</dbReference>
<dbReference type="OrthoDB" id="5297981at2"/>
<dbReference type="InterPro" id="IPR014121">
    <property type="entry name" value="TraN_Ftype"/>
</dbReference>
<feature type="compositionally biased region" description="Polar residues" evidence="1">
    <location>
        <begin position="50"/>
        <end position="72"/>
    </location>
</feature>
<evidence type="ECO:0000313" key="3">
    <source>
        <dbReference type="EMBL" id="TVV77566.1"/>
    </source>
</evidence>
<dbReference type="Pfam" id="PF06986">
    <property type="entry name" value="F_T4SS_TraN"/>
    <property type="match status" value="1"/>
</dbReference>
<name>A0A558RDU3_9SPHN</name>
<comment type="caution">
    <text evidence="3">The sequence shown here is derived from an EMBL/GenBank/DDBJ whole genome shotgun (WGS) entry which is preliminary data.</text>
</comment>
<dbReference type="AlphaFoldDB" id="A0A558RDU3"/>
<proteinExistence type="predicted"/>
<organism evidence="3 4">
    <name type="scientific">Alterirhizorhabdus solaris</name>
    <dbReference type="NCBI Taxonomy" id="2529389"/>
    <lineage>
        <taxon>Bacteria</taxon>
        <taxon>Pseudomonadati</taxon>
        <taxon>Pseudomonadota</taxon>
        <taxon>Alphaproteobacteria</taxon>
        <taxon>Sphingomonadales</taxon>
        <taxon>Rhizorhabdaceae</taxon>
        <taxon>Alterirhizorhabdus</taxon>
    </lineage>
</organism>
<evidence type="ECO:0000256" key="2">
    <source>
        <dbReference type="SAM" id="SignalP"/>
    </source>
</evidence>
<keyword evidence="4" id="KW-1185">Reference proteome</keyword>
<reference evidence="3 4" key="1">
    <citation type="submission" date="2019-07" db="EMBL/GenBank/DDBJ databases">
        <title>Sphingomonas solaris sp. nov., isolated from a solar panel from Boston, Massachusetts.</title>
        <authorList>
            <person name="Tanner K."/>
            <person name="Pascual J."/>
            <person name="Mancuso C."/>
            <person name="Pereto J."/>
            <person name="Khalil A."/>
            <person name="Vilanova C."/>
        </authorList>
    </citation>
    <scope>NUCLEOTIDE SEQUENCE [LARGE SCALE GENOMIC DNA]</scope>
    <source>
        <strain evidence="3 4">R4DWN</strain>
    </source>
</reference>
<sequence>MKPRGIALLVMLFSAGLAGSGALGQAADPGQARTDGKAFAAEIATRAQDAAQQAPTAETLPNFNASPSQSSLFDDPDALARAAGAAATSHEGYQAVRSSVDRRARIAPADIEATIARGQAVAADPNGYVSGMGVGGGQGSCRELPPGSGASGSYEATCNDGLALEQKTERCTIPLNVSVTSTTSHLYYCSSFNAGFNRADDCALFEPYMGGTCRHVGSHPGRCLQGYTRNAQQYCTEPGEPIDEIVCDALVPGATLISTSSQNRISEARDERACAALSADAGCVAQAETCTSSDPVTRTVNGVAVTRPCWAWEKSYQCSRAVPAQDCGSLDANPACSFARRECLSEDEPCSTWERIYRCAIPDQVGPDKQYICDGDIYCINGDCETIDRQPNAEFKDAAVALNAAAQAGREFDPDTLSLFKGTRNTCKSAVFGVLNCCKGKAFPLIPGSQLLVALGCSREEILLHQRDATGLCHYVGSYCSSSVLGVCVTKRKAYCCFESKLSRILQEQGRPQIGKPWGSPKRETCLGFTVDEFARLDLSAMDFSEVYAEFQDAARLPEELSTVAAVQQKITDFYTLNGPR</sequence>